<keyword evidence="4" id="KW-0808">Transferase</keyword>
<dbReference type="Gene3D" id="3.40.50.150">
    <property type="entry name" value="Vaccinia Virus protein VP39"/>
    <property type="match status" value="2"/>
</dbReference>
<dbReference type="Proteomes" id="UP001525890">
    <property type="component" value="Unassembled WGS sequence"/>
</dbReference>
<evidence type="ECO:0000313" key="10">
    <source>
        <dbReference type="EMBL" id="MCT7970201.1"/>
    </source>
</evidence>
<dbReference type="SUPFAM" id="SSF53335">
    <property type="entry name" value="S-adenosyl-L-methionine-dependent methyltransferases"/>
    <property type="match status" value="1"/>
</dbReference>
<comment type="catalytic activity">
    <reaction evidence="8">
        <text>a 2'-deoxycytidine in DNA + S-adenosyl-L-methionine = an N(4)-methyl-2'-deoxycytidine in DNA + S-adenosyl-L-homocysteine + H(+)</text>
        <dbReference type="Rhea" id="RHEA:16857"/>
        <dbReference type="Rhea" id="RHEA-COMP:11369"/>
        <dbReference type="Rhea" id="RHEA-COMP:13674"/>
        <dbReference type="ChEBI" id="CHEBI:15378"/>
        <dbReference type="ChEBI" id="CHEBI:57856"/>
        <dbReference type="ChEBI" id="CHEBI:59789"/>
        <dbReference type="ChEBI" id="CHEBI:85452"/>
        <dbReference type="ChEBI" id="CHEBI:137933"/>
        <dbReference type="EC" id="2.1.1.113"/>
    </reaction>
</comment>
<gene>
    <name evidence="10" type="ORF">NG799_28195</name>
</gene>
<evidence type="ECO:0000259" key="9">
    <source>
        <dbReference type="Pfam" id="PF01555"/>
    </source>
</evidence>
<keyword evidence="3 10" id="KW-0489">Methyltransferase</keyword>
<dbReference type="Pfam" id="PF01555">
    <property type="entry name" value="N6_N4_Mtase"/>
    <property type="match status" value="1"/>
</dbReference>
<comment type="caution">
    <text evidence="10">The sequence shown here is derived from an EMBL/GenBank/DDBJ whole genome shotgun (WGS) entry which is preliminary data.</text>
</comment>
<evidence type="ECO:0000256" key="1">
    <source>
        <dbReference type="ARBA" id="ARBA00010203"/>
    </source>
</evidence>
<dbReference type="EC" id="2.1.1.113" evidence="2"/>
<protein>
    <recommendedName>
        <fullName evidence="2">site-specific DNA-methyltransferase (cytosine-N(4)-specific)</fullName>
        <ecNumber evidence="2">2.1.1.113</ecNumber>
    </recommendedName>
</protein>
<name>A0ABT2N275_9CYAN</name>
<dbReference type="GO" id="GO:0008168">
    <property type="term" value="F:methyltransferase activity"/>
    <property type="evidence" value="ECO:0007669"/>
    <property type="project" value="UniProtKB-KW"/>
</dbReference>
<dbReference type="InterPro" id="IPR017985">
    <property type="entry name" value="MeTrfase_CN4_CS"/>
</dbReference>
<dbReference type="GO" id="GO:0032259">
    <property type="term" value="P:methylation"/>
    <property type="evidence" value="ECO:0007669"/>
    <property type="project" value="UniProtKB-KW"/>
</dbReference>
<accession>A0ABT2N275</accession>
<dbReference type="EMBL" id="JAMXFF010000080">
    <property type="protein sequence ID" value="MCT7970201.1"/>
    <property type="molecule type" value="Genomic_DNA"/>
</dbReference>
<keyword evidence="11" id="KW-1185">Reference proteome</keyword>
<keyword evidence="6" id="KW-0680">Restriction system</keyword>
<proteinExistence type="inferred from homology"/>
<dbReference type="RefSeq" id="WP_368009625.1">
    <property type="nucleotide sequence ID" value="NZ_JAMXFF010000080.1"/>
</dbReference>
<organism evidence="10 11">
    <name type="scientific">Laspinema palackyanum D2a</name>
    <dbReference type="NCBI Taxonomy" id="2953684"/>
    <lineage>
        <taxon>Bacteria</taxon>
        <taxon>Bacillati</taxon>
        <taxon>Cyanobacteriota</taxon>
        <taxon>Cyanophyceae</taxon>
        <taxon>Oscillatoriophycideae</taxon>
        <taxon>Oscillatoriales</taxon>
        <taxon>Laspinemataceae</taxon>
        <taxon>Laspinema</taxon>
        <taxon>Laspinema palackyanum</taxon>
    </lineage>
</organism>
<evidence type="ECO:0000256" key="5">
    <source>
        <dbReference type="ARBA" id="ARBA00022691"/>
    </source>
</evidence>
<evidence type="ECO:0000256" key="7">
    <source>
        <dbReference type="ARBA" id="ARBA00023125"/>
    </source>
</evidence>
<reference evidence="10 11" key="1">
    <citation type="journal article" date="2022" name="Front. Microbiol.">
        <title>High genomic differentiation and limited gene flow indicate recent cryptic speciation within the genus Laspinema (cyanobacteria).</title>
        <authorList>
            <person name="Stanojkovic A."/>
            <person name="Skoupy S."/>
            <person name="Skaloud P."/>
            <person name="Dvorak P."/>
        </authorList>
    </citation>
    <scope>NUCLEOTIDE SEQUENCE [LARGE SCALE GENOMIC DNA]</scope>
    <source>
        <strain evidence="10 11">D2a</strain>
    </source>
</reference>
<keyword evidence="7" id="KW-0238">DNA-binding</keyword>
<evidence type="ECO:0000256" key="2">
    <source>
        <dbReference type="ARBA" id="ARBA00012185"/>
    </source>
</evidence>
<evidence type="ECO:0000256" key="8">
    <source>
        <dbReference type="ARBA" id="ARBA00049120"/>
    </source>
</evidence>
<sequence length="441" mass="50360">MFRDLPLAIAFCSFNVTAMSTFFANRLRNKFSASVVQEFNQSISQHLLDIEDKRRTNLFTWRGQFSPQLVENLLLAYCPRDATVLDPFCGSGTVLYECGYLGLEAVGFELNPAAWILSRIYEFINLTLGDRNQVITSVSGKLQQQFPQPELFQPLECDRLEVTAFRTCLLPIYWDLTPLEQAILDALVILLDLDNQQPIHIPEIHTVFLAICQWIRDFPESENSLKSYLGDARNLSIATDTIDFVLTSPPYINVFNYHQNYRNSVEFLNWNLLEIAKSEIGSNRANRKNRFFTVIQYCLDLALIFKEIKRVCKPGARIIFVVGYESTVLGVPFYNAKIISELATLGDQFELVLTQKRQFKNKFGKMIREDLLHLVNGNTTLSEGDWEVGVRQVAEAALRNGLEQVSEKNKGALLEAISKVLDIGRSPLYFRQPTPKNSFIK</sequence>
<dbReference type="PROSITE" id="PS00093">
    <property type="entry name" value="N4_MTASE"/>
    <property type="match status" value="1"/>
</dbReference>
<evidence type="ECO:0000256" key="6">
    <source>
        <dbReference type="ARBA" id="ARBA00022747"/>
    </source>
</evidence>
<dbReference type="InterPro" id="IPR002941">
    <property type="entry name" value="DNA_methylase_N4/N6"/>
</dbReference>
<feature type="domain" description="DNA methylase N-4/N-6" evidence="9">
    <location>
        <begin position="56"/>
        <end position="112"/>
    </location>
</feature>
<evidence type="ECO:0000256" key="3">
    <source>
        <dbReference type="ARBA" id="ARBA00022603"/>
    </source>
</evidence>
<dbReference type="InterPro" id="IPR029063">
    <property type="entry name" value="SAM-dependent_MTases_sf"/>
</dbReference>
<evidence type="ECO:0000313" key="11">
    <source>
        <dbReference type="Proteomes" id="UP001525890"/>
    </source>
</evidence>
<keyword evidence="5" id="KW-0949">S-adenosyl-L-methionine</keyword>
<comment type="similarity">
    <text evidence="1">Belongs to the N(4)/N(6)-methyltransferase family. N(4) subfamily.</text>
</comment>
<evidence type="ECO:0000256" key="4">
    <source>
        <dbReference type="ARBA" id="ARBA00022679"/>
    </source>
</evidence>